<feature type="domain" description="CWH43-like N-terminal" evidence="2">
    <location>
        <begin position="11"/>
        <end position="220"/>
    </location>
</feature>
<proteinExistence type="predicted"/>
<dbReference type="EMBL" id="MU004189">
    <property type="protein sequence ID" value="KAF2495588.1"/>
    <property type="molecule type" value="Genomic_DNA"/>
</dbReference>
<feature type="transmembrane region" description="Helical" evidence="1">
    <location>
        <begin position="63"/>
        <end position="85"/>
    </location>
</feature>
<protein>
    <recommendedName>
        <fullName evidence="2">CWH43-like N-terminal domain-containing protein</fullName>
    </recommendedName>
</protein>
<evidence type="ECO:0000313" key="4">
    <source>
        <dbReference type="Proteomes" id="UP000799750"/>
    </source>
</evidence>
<gene>
    <name evidence="3" type="ORF">BU16DRAFT_582224</name>
</gene>
<dbReference type="Proteomes" id="UP000799750">
    <property type="component" value="Unassembled WGS sequence"/>
</dbReference>
<evidence type="ECO:0000313" key="3">
    <source>
        <dbReference type="EMBL" id="KAF2495588.1"/>
    </source>
</evidence>
<organism evidence="3 4">
    <name type="scientific">Lophium mytilinum</name>
    <dbReference type="NCBI Taxonomy" id="390894"/>
    <lineage>
        <taxon>Eukaryota</taxon>
        <taxon>Fungi</taxon>
        <taxon>Dikarya</taxon>
        <taxon>Ascomycota</taxon>
        <taxon>Pezizomycotina</taxon>
        <taxon>Dothideomycetes</taxon>
        <taxon>Pleosporomycetidae</taxon>
        <taxon>Mytilinidiales</taxon>
        <taxon>Mytilinidiaceae</taxon>
        <taxon>Lophium</taxon>
    </lineage>
</organism>
<dbReference type="Pfam" id="PF10277">
    <property type="entry name" value="Frag1"/>
    <property type="match status" value="1"/>
</dbReference>
<keyword evidence="1" id="KW-0812">Transmembrane</keyword>
<evidence type="ECO:0000259" key="2">
    <source>
        <dbReference type="Pfam" id="PF10277"/>
    </source>
</evidence>
<dbReference type="InterPro" id="IPR019402">
    <property type="entry name" value="CWH43_N"/>
</dbReference>
<keyword evidence="1" id="KW-1133">Transmembrane helix</keyword>
<sequence>MHRIRVPLQHLWLFPFISGTAWFVTLAVLLITWFAKGMPKYPLQSNPYVAFISDIGAFTLKPFFLTGASITGITYIATVILVHFARYDHRVYGIADVRWKKALSIFAMVCGIIAGLGLVLLGILDTARYRLAHQWLLLACLLGIVGSAVSTTVVYWDQVWKPSPFRNLRFYATISAATVLADFALGVAMYGFMRAKHWRIAGILEWSMAFVGAFYILAFVGFVSVPEEGIDEREREALLRREEGEE</sequence>
<feature type="transmembrane region" description="Helical" evidence="1">
    <location>
        <begin position="203"/>
        <end position="225"/>
    </location>
</feature>
<dbReference type="AlphaFoldDB" id="A0A6A6QSU3"/>
<keyword evidence="1" id="KW-0472">Membrane</keyword>
<reference evidence="3" key="1">
    <citation type="journal article" date="2020" name="Stud. Mycol.">
        <title>101 Dothideomycetes genomes: a test case for predicting lifestyles and emergence of pathogens.</title>
        <authorList>
            <person name="Haridas S."/>
            <person name="Albert R."/>
            <person name="Binder M."/>
            <person name="Bloem J."/>
            <person name="Labutti K."/>
            <person name="Salamov A."/>
            <person name="Andreopoulos B."/>
            <person name="Baker S."/>
            <person name="Barry K."/>
            <person name="Bills G."/>
            <person name="Bluhm B."/>
            <person name="Cannon C."/>
            <person name="Castanera R."/>
            <person name="Culley D."/>
            <person name="Daum C."/>
            <person name="Ezra D."/>
            <person name="Gonzalez J."/>
            <person name="Henrissat B."/>
            <person name="Kuo A."/>
            <person name="Liang C."/>
            <person name="Lipzen A."/>
            <person name="Lutzoni F."/>
            <person name="Magnuson J."/>
            <person name="Mondo S."/>
            <person name="Nolan M."/>
            <person name="Ohm R."/>
            <person name="Pangilinan J."/>
            <person name="Park H.-J."/>
            <person name="Ramirez L."/>
            <person name="Alfaro M."/>
            <person name="Sun H."/>
            <person name="Tritt A."/>
            <person name="Yoshinaga Y."/>
            <person name="Zwiers L.-H."/>
            <person name="Turgeon B."/>
            <person name="Goodwin S."/>
            <person name="Spatafora J."/>
            <person name="Crous P."/>
            <person name="Grigoriev I."/>
        </authorList>
    </citation>
    <scope>NUCLEOTIDE SEQUENCE</scope>
    <source>
        <strain evidence="3">CBS 269.34</strain>
    </source>
</reference>
<accession>A0A6A6QSU3</accession>
<feature type="transmembrane region" description="Helical" evidence="1">
    <location>
        <begin position="136"/>
        <end position="156"/>
    </location>
</feature>
<feature type="transmembrane region" description="Helical" evidence="1">
    <location>
        <begin position="168"/>
        <end position="191"/>
    </location>
</feature>
<keyword evidence="4" id="KW-1185">Reference proteome</keyword>
<evidence type="ECO:0000256" key="1">
    <source>
        <dbReference type="SAM" id="Phobius"/>
    </source>
</evidence>
<dbReference type="OrthoDB" id="10032492at2759"/>
<name>A0A6A6QSU3_9PEZI</name>
<feature type="transmembrane region" description="Helical" evidence="1">
    <location>
        <begin position="12"/>
        <end position="35"/>
    </location>
</feature>
<feature type="transmembrane region" description="Helical" evidence="1">
    <location>
        <begin position="105"/>
        <end position="124"/>
    </location>
</feature>